<feature type="region of interest" description="Disordered" evidence="1">
    <location>
        <begin position="55"/>
        <end position="89"/>
    </location>
</feature>
<organism evidence="4 5">
    <name type="scientific">Phytophthora rubi</name>
    <dbReference type="NCBI Taxonomy" id="129364"/>
    <lineage>
        <taxon>Eukaryota</taxon>
        <taxon>Sar</taxon>
        <taxon>Stramenopiles</taxon>
        <taxon>Oomycota</taxon>
        <taxon>Peronosporomycetes</taxon>
        <taxon>Peronosporales</taxon>
        <taxon>Peronosporaceae</taxon>
        <taxon>Phytophthora</taxon>
    </lineage>
</organism>
<accession>A0A6A4F9W8</accession>
<dbReference type="Proteomes" id="UP000435112">
    <property type="component" value="Unassembled WGS sequence"/>
</dbReference>
<comment type="caution">
    <text evidence="4">The sequence shown here is derived from an EMBL/GenBank/DDBJ whole genome shotgun (WGS) entry which is preliminary data.</text>
</comment>
<feature type="chain" id="PRO_5036167647" evidence="2">
    <location>
        <begin position="23"/>
        <end position="89"/>
    </location>
</feature>
<feature type="signal peptide" evidence="2">
    <location>
        <begin position="1"/>
        <end position="22"/>
    </location>
</feature>
<dbReference type="EMBL" id="QXFT01000745">
    <property type="protein sequence ID" value="KAE9336670.1"/>
    <property type="molecule type" value="Genomic_DNA"/>
</dbReference>
<dbReference type="EMBL" id="QXFU01003524">
    <property type="protein sequence ID" value="KAE8974695.1"/>
    <property type="molecule type" value="Genomic_DNA"/>
</dbReference>
<reference evidence="4 5" key="1">
    <citation type="submission" date="2018-08" db="EMBL/GenBank/DDBJ databases">
        <title>Genomic investigation of the strawberry pathogen Phytophthora fragariae indicates pathogenicity is determined by transcriptional variation in three key races.</title>
        <authorList>
            <person name="Adams T.M."/>
            <person name="Armitage A.D."/>
            <person name="Sobczyk M.K."/>
            <person name="Bates H.J."/>
            <person name="Dunwell J.M."/>
            <person name="Nellist C.F."/>
            <person name="Harrison R.J."/>
        </authorList>
    </citation>
    <scope>NUCLEOTIDE SEQUENCE [LARGE SCALE GENOMIC DNA]</scope>
    <source>
        <strain evidence="3 6">SCRP324</strain>
        <strain evidence="4 5">SCRP333</strain>
    </source>
</reference>
<evidence type="ECO:0000313" key="3">
    <source>
        <dbReference type="EMBL" id="KAE8974695.1"/>
    </source>
</evidence>
<sequence length="89" mass="9256">MVSHQTFALTQALSMLWEGCLRVATGPAGQEPPARKVPRGSPLLGSLLVVPEPLSARTGSRGVQSPSSAVTRSDKTAASISKCASIRKI</sequence>
<dbReference type="AlphaFoldDB" id="A0A6A4F9W8"/>
<protein>
    <submittedName>
        <fullName evidence="4">Uncharacterized protein</fullName>
    </submittedName>
</protein>
<gene>
    <name evidence="3" type="ORF">PR002_g25832</name>
    <name evidence="4" type="ORF">PR003_g12395</name>
</gene>
<dbReference type="Proteomes" id="UP000434957">
    <property type="component" value="Unassembled WGS sequence"/>
</dbReference>
<evidence type="ECO:0000313" key="6">
    <source>
        <dbReference type="Proteomes" id="UP000435112"/>
    </source>
</evidence>
<name>A0A6A4F9W8_9STRA</name>
<evidence type="ECO:0000256" key="2">
    <source>
        <dbReference type="SAM" id="SignalP"/>
    </source>
</evidence>
<evidence type="ECO:0000313" key="4">
    <source>
        <dbReference type="EMBL" id="KAE9336670.1"/>
    </source>
</evidence>
<feature type="compositionally biased region" description="Polar residues" evidence="1">
    <location>
        <begin position="57"/>
        <end position="79"/>
    </location>
</feature>
<proteinExistence type="predicted"/>
<keyword evidence="5" id="KW-1185">Reference proteome</keyword>
<evidence type="ECO:0000256" key="1">
    <source>
        <dbReference type="SAM" id="MobiDB-lite"/>
    </source>
</evidence>
<evidence type="ECO:0000313" key="5">
    <source>
        <dbReference type="Proteomes" id="UP000434957"/>
    </source>
</evidence>
<keyword evidence="2" id="KW-0732">Signal</keyword>